<sequence>MSGRKQKNAIMPSVQPSLEDILEESAVKNSMRNIARCVMKRRADRVQAKAGKQRPKRTEKSSPEVPKGPANHSSEPKRRPVTCCFVHSPTRLSVTLSLFTAAKITH</sequence>
<proteinExistence type="predicted"/>
<evidence type="ECO:0000313" key="3">
    <source>
        <dbReference type="Proteomes" id="UP000030764"/>
    </source>
</evidence>
<name>A0A085LJN9_9BILA</name>
<reference evidence="2 3" key="1">
    <citation type="journal article" date="2014" name="Nat. Genet.">
        <title>Genome and transcriptome of the porcine whipworm Trichuris suis.</title>
        <authorList>
            <person name="Jex A.R."/>
            <person name="Nejsum P."/>
            <person name="Schwarz E.M."/>
            <person name="Hu L."/>
            <person name="Young N.D."/>
            <person name="Hall R.S."/>
            <person name="Korhonen P.K."/>
            <person name="Liao S."/>
            <person name="Thamsborg S."/>
            <person name="Xia J."/>
            <person name="Xu P."/>
            <person name="Wang S."/>
            <person name="Scheerlinck J.P."/>
            <person name="Hofmann A."/>
            <person name="Sternberg P.W."/>
            <person name="Wang J."/>
            <person name="Gasser R.B."/>
        </authorList>
    </citation>
    <scope>NUCLEOTIDE SEQUENCE [LARGE SCALE GENOMIC DNA]</scope>
    <source>
        <strain evidence="2">DCEP-RM93M</strain>
    </source>
</reference>
<organism evidence="2 3">
    <name type="scientific">Trichuris suis</name>
    <name type="common">pig whipworm</name>
    <dbReference type="NCBI Taxonomy" id="68888"/>
    <lineage>
        <taxon>Eukaryota</taxon>
        <taxon>Metazoa</taxon>
        <taxon>Ecdysozoa</taxon>
        <taxon>Nematoda</taxon>
        <taxon>Enoplea</taxon>
        <taxon>Dorylaimia</taxon>
        <taxon>Trichinellida</taxon>
        <taxon>Trichuridae</taxon>
        <taxon>Trichuris</taxon>
    </lineage>
</organism>
<gene>
    <name evidence="2" type="ORF">M513_13938</name>
</gene>
<protein>
    <submittedName>
        <fullName evidence="2">Uncharacterized protein</fullName>
    </submittedName>
</protein>
<accession>A0A085LJN9</accession>
<keyword evidence="3" id="KW-1185">Reference proteome</keyword>
<dbReference type="Proteomes" id="UP000030764">
    <property type="component" value="Unassembled WGS sequence"/>
</dbReference>
<dbReference type="EMBL" id="KL363668">
    <property type="protein sequence ID" value="KFD45185.1"/>
    <property type="molecule type" value="Genomic_DNA"/>
</dbReference>
<evidence type="ECO:0000256" key="1">
    <source>
        <dbReference type="SAM" id="MobiDB-lite"/>
    </source>
</evidence>
<feature type="region of interest" description="Disordered" evidence="1">
    <location>
        <begin position="40"/>
        <end position="80"/>
    </location>
</feature>
<evidence type="ECO:0000313" key="2">
    <source>
        <dbReference type="EMBL" id="KFD45185.1"/>
    </source>
</evidence>
<dbReference type="AlphaFoldDB" id="A0A085LJN9"/>